<dbReference type="GO" id="GO:0042910">
    <property type="term" value="F:xenobiotic transmembrane transporter activity"/>
    <property type="evidence" value="ECO:0007669"/>
    <property type="project" value="InterPro"/>
</dbReference>
<feature type="transmembrane region" description="Helical" evidence="10">
    <location>
        <begin position="137"/>
        <end position="154"/>
    </location>
</feature>
<evidence type="ECO:0000256" key="9">
    <source>
        <dbReference type="ARBA" id="ARBA00023251"/>
    </source>
</evidence>
<dbReference type="EMBL" id="AGDV01000015">
    <property type="protein sequence ID" value="EMB31972.1"/>
    <property type="molecule type" value="Genomic_DNA"/>
</dbReference>
<dbReference type="InterPro" id="IPR048279">
    <property type="entry name" value="MdtK-like"/>
</dbReference>
<evidence type="ECO:0000256" key="1">
    <source>
        <dbReference type="ARBA" id="ARBA00004651"/>
    </source>
</evidence>
<keyword evidence="9" id="KW-0046">Antibiotic resistance</keyword>
<dbReference type="AlphaFoldDB" id="A0A0E2E318"/>
<dbReference type="RefSeq" id="WP_002684951.1">
    <property type="nucleotide sequence ID" value="NZ_CM001795.1"/>
</dbReference>
<evidence type="ECO:0000256" key="2">
    <source>
        <dbReference type="ARBA" id="ARBA00008417"/>
    </source>
</evidence>
<keyword evidence="7 10" id="KW-1133">Transmembrane helix</keyword>
<dbReference type="InterPro" id="IPR051327">
    <property type="entry name" value="MATE_MepA_subfamily"/>
</dbReference>
<accession>A0A0E2E318</accession>
<keyword evidence="4" id="KW-0813">Transport</keyword>
<name>A0A0E2E318_TREDN</name>
<evidence type="ECO:0000256" key="10">
    <source>
        <dbReference type="SAM" id="Phobius"/>
    </source>
</evidence>
<evidence type="ECO:0000256" key="5">
    <source>
        <dbReference type="ARBA" id="ARBA00022475"/>
    </source>
</evidence>
<feature type="transmembrane region" description="Helical" evidence="10">
    <location>
        <begin position="416"/>
        <end position="438"/>
    </location>
</feature>
<dbReference type="PIRSF" id="PIRSF006603">
    <property type="entry name" value="DinF"/>
    <property type="match status" value="1"/>
</dbReference>
<evidence type="ECO:0000256" key="4">
    <source>
        <dbReference type="ARBA" id="ARBA00022448"/>
    </source>
</evidence>
<dbReference type="PANTHER" id="PTHR43823:SF3">
    <property type="entry name" value="MULTIDRUG EXPORT PROTEIN MEPA"/>
    <property type="match status" value="1"/>
</dbReference>
<evidence type="ECO:0000256" key="6">
    <source>
        <dbReference type="ARBA" id="ARBA00022692"/>
    </source>
</evidence>
<dbReference type="InterPro" id="IPR002528">
    <property type="entry name" value="MATE_fam"/>
</dbReference>
<dbReference type="GO" id="GO:0046677">
    <property type="term" value="P:response to antibiotic"/>
    <property type="evidence" value="ECO:0007669"/>
    <property type="project" value="UniProtKB-KW"/>
</dbReference>
<sequence length="451" mass="49396">MTDKREHLISGNMFKLMLELSIPGIIGMFVISLYSFVDAIFVGRYVSSVALGAVSLAYTFTLINNGIAVLVGIGSASVLSRAVGRSDQETVDSIMGNVLLLTLLFSLGTMTIGLIFAPQLLILIGAEGEMLRLGVSYLRIVYIGSVFVNFGQAANMVMRGEGRMGLAMLLMGISAVLNIILDAVFVIVLKKGLEGAAIATVISQVVLAICNFCYFAFFSKNVKFKHFKLQKSIVKETLSIGFSAMLMQVFALLQQAVMYSTLKRYGGEDQVILMGAFFRYLMLSFIPLWGISQGYQPFAGTNFGAQKLDRVKKGTFLFYGFGLFLSLIFWLAFLMMPEQVLGLFLKNKELVSLGRTNAMLAISLFPLSAIMIINLTLFQALGKAKYAGLLVIARQFLLYIPAVLILPVFFGTRGIWISSPIVDTLVTVLSAFIVIKLFKKDLSTKNKALSA</sequence>
<dbReference type="GO" id="GO:0015297">
    <property type="term" value="F:antiporter activity"/>
    <property type="evidence" value="ECO:0007669"/>
    <property type="project" value="InterPro"/>
</dbReference>
<comment type="caution">
    <text evidence="11">The sequence shown here is derived from an EMBL/GenBank/DDBJ whole genome shotgun (WGS) entry which is preliminary data.</text>
</comment>
<dbReference type="HOGENOM" id="CLU_012893_0_0_12"/>
<feature type="transmembrane region" description="Helical" evidence="10">
    <location>
        <begin position="316"/>
        <end position="336"/>
    </location>
</feature>
<feature type="transmembrane region" description="Helical" evidence="10">
    <location>
        <begin position="238"/>
        <end position="257"/>
    </location>
</feature>
<evidence type="ECO:0000256" key="7">
    <source>
        <dbReference type="ARBA" id="ARBA00022989"/>
    </source>
</evidence>
<dbReference type="InterPro" id="IPR045070">
    <property type="entry name" value="MATE_MepA-like"/>
</dbReference>
<gene>
    <name evidence="11" type="ORF">HMPREF9726_01755</name>
</gene>
<dbReference type="NCBIfam" id="TIGR00797">
    <property type="entry name" value="matE"/>
    <property type="match status" value="1"/>
</dbReference>
<feature type="transmembrane region" description="Helical" evidence="10">
    <location>
        <begin position="94"/>
        <end position="117"/>
    </location>
</feature>
<comment type="similarity">
    <text evidence="2">Belongs to the multi antimicrobial extrusion (MATE) (TC 2.A.66.1) family. MepA subfamily.</text>
</comment>
<organism evidence="11">
    <name type="scientific">Treponema denticola H-22</name>
    <dbReference type="NCBI Taxonomy" id="999432"/>
    <lineage>
        <taxon>Bacteria</taxon>
        <taxon>Pseudomonadati</taxon>
        <taxon>Spirochaetota</taxon>
        <taxon>Spirochaetia</taxon>
        <taxon>Spirochaetales</taxon>
        <taxon>Treponemataceae</taxon>
        <taxon>Treponema</taxon>
    </lineage>
</organism>
<feature type="transmembrane region" description="Helical" evidence="10">
    <location>
        <begin position="277"/>
        <end position="295"/>
    </location>
</feature>
<feature type="transmembrane region" description="Helical" evidence="10">
    <location>
        <begin position="389"/>
        <end position="410"/>
    </location>
</feature>
<keyword evidence="6 10" id="KW-0812">Transmembrane</keyword>
<dbReference type="Proteomes" id="UP000011705">
    <property type="component" value="Chromosome"/>
</dbReference>
<keyword evidence="5" id="KW-1003">Cell membrane</keyword>
<feature type="transmembrane region" description="Helical" evidence="10">
    <location>
        <begin position="166"/>
        <end position="189"/>
    </location>
</feature>
<protein>
    <recommendedName>
        <fullName evidence="3">Multidrug export protein MepA</fullName>
    </recommendedName>
</protein>
<feature type="transmembrane region" description="Helical" evidence="10">
    <location>
        <begin position="20"/>
        <end position="43"/>
    </location>
</feature>
<proteinExistence type="inferred from homology"/>
<dbReference type="PATRIC" id="fig|999432.5.peg.1821"/>
<dbReference type="Pfam" id="PF01554">
    <property type="entry name" value="MatE"/>
    <property type="match status" value="2"/>
</dbReference>
<feature type="transmembrane region" description="Helical" evidence="10">
    <location>
        <begin position="195"/>
        <end position="217"/>
    </location>
</feature>
<evidence type="ECO:0000256" key="3">
    <source>
        <dbReference type="ARBA" id="ARBA00022106"/>
    </source>
</evidence>
<evidence type="ECO:0000256" key="8">
    <source>
        <dbReference type="ARBA" id="ARBA00023136"/>
    </source>
</evidence>
<comment type="subcellular location">
    <subcellularLocation>
        <location evidence="1">Cell membrane</location>
        <topology evidence="1">Multi-pass membrane protein</topology>
    </subcellularLocation>
</comment>
<feature type="transmembrane region" description="Helical" evidence="10">
    <location>
        <begin position="356"/>
        <end position="377"/>
    </location>
</feature>
<dbReference type="GO" id="GO:0005886">
    <property type="term" value="C:plasma membrane"/>
    <property type="evidence" value="ECO:0007669"/>
    <property type="project" value="UniProtKB-SubCell"/>
</dbReference>
<keyword evidence="8 10" id="KW-0472">Membrane</keyword>
<reference evidence="11" key="1">
    <citation type="submission" date="2012-01" db="EMBL/GenBank/DDBJ databases">
        <title>The Genome Sequence of Treponema denticola H-22.</title>
        <authorList>
            <consortium name="The Broad Institute Genome Sequencing Platform"/>
            <person name="Earl A."/>
            <person name="Ward D."/>
            <person name="Feldgarden M."/>
            <person name="Gevers D."/>
            <person name="Blanton J.M."/>
            <person name="Fenno C.J."/>
            <person name="Baranova O.V."/>
            <person name="Mathney J."/>
            <person name="Dewhirst F.E."/>
            <person name="Izard J."/>
            <person name="Young S.K."/>
            <person name="Zeng Q."/>
            <person name="Gargeya S."/>
            <person name="Fitzgerald M."/>
            <person name="Haas B."/>
            <person name="Abouelleil A."/>
            <person name="Alvarado L."/>
            <person name="Arachchi H.M."/>
            <person name="Berlin A."/>
            <person name="Chapman S.B."/>
            <person name="Gearin G."/>
            <person name="Goldberg J."/>
            <person name="Griggs A."/>
            <person name="Gujja S."/>
            <person name="Hansen M."/>
            <person name="Heiman D."/>
            <person name="Howarth C."/>
            <person name="Larimer J."/>
            <person name="Lui A."/>
            <person name="MacDonald P.J.P."/>
            <person name="McCowen C."/>
            <person name="Montmayeur A."/>
            <person name="Murphy C."/>
            <person name="Neiman D."/>
            <person name="Pearson M."/>
            <person name="Priest M."/>
            <person name="Roberts A."/>
            <person name="Saif S."/>
            <person name="Shea T."/>
            <person name="Sisk P."/>
            <person name="Stolte C."/>
            <person name="Sykes S."/>
            <person name="Wortman J."/>
            <person name="Nusbaum C."/>
            <person name="Birren B."/>
        </authorList>
    </citation>
    <scope>NUCLEOTIDE SEQUENCE [LARGE SCALE GENOMIC DNA]</scope>
    <source>
        <strain evidence="11">H-22</strain>
    </source>
</reference>
<dbReference type="CDD" id="cd13143">
    <property type="entry name" value="MATE_MepA_like"/>
    <property type="match status" value="1"/>
</dbReference>
<evidence type="ECO:0000313" key="11">
    <source>
        <dbReference type="EMBL" id="EMB31972.1"/>
    </source>
</evidence>
<dbReference type="PANTHER" id="PTHR43823">
    <property type="entry name" value="SPORULATION PROTEIN YKVU"/>
    <property type="match status" value="1"/>
</dbReference>
<feature type="transmembrane region" description="Helical" evidence="10">
    <location>
        <begin position="49"/>
        <end position="73"/>
    </location>
</feature>